<feature type="domain" description="Helicase ATP-binding" evidence="16">
    <location>
        <begin position="273"/>
        <end position="434"/>
    </location>
</feature>
<keyword evidence="9 15" id="KW-0233">DNA recombination</keyword>
<name>A0A9D1IV35_9CLOT</name>
<evidence type="ECO:0000256" key="10">
    <source>
        <dbReference type="ARBA" id="ARBA00023204"/>
    </source>
</evidence>
<evidence type="ECO:0000259" key="17">
    <source>
        <dbReference type="PROSITE" id="PS51194"/>
    </source>
</evidence>
<dbReference type="PROSITE" id="PS51192">
    <property type="entry name" value="HELICASE_ATP_BIND_1"/>
    <property type="match status" value="1"/>
</dbReference>
<dbReference type="CDD" id="cd04488">
    <property type="entry name" value="RecG_wedge_OBF"/>
    <property type="match status" value="1"/>
</dbReference>
<comment type="catalytic activity">
    <reaction evidence="12 15">
        <text>Couples ATP hydrolysis with the unwinding of duplex DNA by translocating in the 3'-5' direction.</text>
        <dbReference type="EC" id="5.6.2.4"/>
    </reaction>
</comment>
<dbReference type="NCBIfam" id="NF008165">
    <property type="entry name" value="PRK10917.1-3"/>
    <property type="match status" value="1"/>
</dbReference>
<dbReference type="GO" id="GO:0006281">
    <property type="term" value="P:DNA repair"/>
    <property type="evidence" value="ECO:0007669"/>
    <property type="project" value="UniProtKB-UniRule"/>
</dbReference>
<reference evidence="18" key="1">
    <citation type="submission" date="2020-10" db="EMBL/GenBank/DDBJ databases">
        <authorList>
            <person name="Gilroy R."/>
        </authorList>
    </citation>
    <scope>NUCLEOTIDE SEQUENCE</scope>
    <source>
        <strain evidence="18">CHK191-8634</strain>
    </source>
</reference>
<keyword evidence="6 15" id="KW-0347">Helicase</keyword>
<dbReference type="PANTHER" id="PTHR47964">
    <property type="entry name" value="ATP-DEPENDENT DNA HELICASE HOMOLOG RECG, CHLOROPLASTIC"/>
    <property type="match status" value="1"/>
</dbReference>
<dbReference type="EMBL" id="DVMR01000056">
    <property type="protein sequence ID" value="HIU44078.1"/>
    <property type="molecule type" value="Genomic_DNA"/>
</dbReference>
<evidence type="ECO:0000256" key="6">
    <source>
        <dbReference type="ARBA" id="ARBA00022806"/>
    </source>
</evidence>
<dbReference type="GO" id="GO:0016787">
    <property type="term" value="F:hydrolase activity"/>
    <property type="evidence" value="ECO:0007669"/>
    <property type="project" value="UniProtKB-KW"/>
</dbReference>
<dbReference type="InterPro" id="IPR014001">
    <property type="entry name" value="Helicase_ATP-bd"/>
</dbReference>
<dbReference type="Pfam" id="PF19833">
    <property type="entry name" value="RecG_dom3_C"/>
    <property type="match status" value="1"/>
</dbReference>
<gene>
    <name evidence="18" type="primary">recG</name>
    <name evidence="18" type="ORF">IAB67_07280</name>
</gene>
<evidence type="ECO:0000256" key="2">
    <source>
        <dbReference type="ARBA" id="ARBA00017846"/>
    </source>
</evidence>
<dbReference type="InterPro" id="IPR012340">
    <property type="entry name" value="NA-bd_OB-fold"/>
</dbReference>
<evidence type="ECO:0000256" key="5">
    <source>
        <dbReference type="ARBA" id="ARBA00022801"/>
    </source>
</evidence>
<evidence type="ECO:0000256" key="13">
    <source>
        <dbReference type="ARBA" id="ARBA00034808"/>
    </source>
</evidence>
<dbReference type="Proteomes" id="UP000824073">
    <property type="component" value="Unassembled WGS sequence"/>
</dbReference>
<feature type="domain" description="Helicase C-terminal" evidence="17">
    <location>
        <begin position="453"/>
        <end position="612"/>
    </location>
</feature>
<keyword evidence="8" id="KW-0238">DNA-binding</keyword>
<dbReference type="InterPro" id="IPR027417">
    <property type="entry name" value="P-loop_NTPase"/>
</dbReference>
<keyword evidence="4 15" id="KW-0227">DNA damage</keyword>
<dbReference type="GO" id="GO:0043138">
    <property type="term" value="F:3'-5' DNA helicase activity"/>
    <property type="evidence" value="ECO:0007669"/>
    <property type="project" value="UniProtKB-EC"/>
</dbReference>
<evidence type="ECO:0000256" key="9">
    <source>
        <dbReference type="ARBA" id="ARBA00023172"/>
    </source>
</evidence>
<keyword evidence="3 15" id="KW-0547">Nucleotide-binding</keyword>
<keyword evidence="5 15" id="KW-0378">Hydrolase</keyword>
<dbReference type="SUPFAM" id="SSF52540">
    <property type="entry name" value="P-loop containing nucleoside triphosphate hydrolases"/>
    <property type="match status" value="2"/>
</dbReference>
<dbReference type="InterPro" id="IPR001650">
    <property type="entry name" value="Helicase_C-like"/>
</dbReference>
<proteinExistence type="inferred from homology"/>
<dbReference type="InterPro" id="IPR033454">
    <property type="entry name" value="RecG_wedge"/>
</dbReference>
<accession>A0A9D1IV35</accession>
<dbReference type="SMART" id="SM00487">
    <property type="entry name" value="DEXDc"/>
    <property type="match status" value="1"/>
</dbReference>
<evidence type="ECO:0000256" key="15">
    <source>
        <dbReference type="RuleBase" id="RU363016"/>
    </source>
</evidence>
<comment type="similarity">
    <text evidence="1 15">Belongs to the helicase family. RecG subfamily.</text>
</comment>
<evidence type="ECO:0000256" key="7">
    <source>
        <dbReference type="ARBA" id="ARBA00022840"/>
    </source>
</evidence>
<keyword evidence="7 15" id="KW-0067">ATP-binding</keyword>
<dbReference type="Pfam" id="PF00271">
    <property type="entry name" value="Helicase_C"/>
    <property type="match status" value="1"/>
</dbReference>
<dbReference type="Gene3D" id="3.40.50.300">
    <property type="entry name" value="P-loop containing nucleotide triphosphate hydrolases"/>
    <property type="match status" value="2"/>
</dbReference>
<sequence>MSDRLDADVRTLRGVGDKRAQQLARLSLVTLRDFLTYFPRDYEDRSRFYTISQAPEGERCCVRAVVGTQPTAARLRQGLTVCKTRVFDDTGTLSLTFFNQPYLKNQLVLGREYVFFGKVETFGRTRQMQNPQFEPAERSGGTTGRILPVYPLTEGVTRPLIIQGVQAALDAAGGVFDDPIPPDAARANDLCPAAEAYRNIHFPPDWDAVRRARQRLIFEEFFVFSLVSLQMKGRTERQPAVPLRPCDPAVFFQSLPFSPTGAQLRCVSECFSDMTQNRRMNRLLQGDVGAGKTLVAAAAAWLAAQNGRLTAIMAPTELLARQHQRTFASLLQPFGISVGLLVSSMSKKARSETLDALRSGSIQVICGTHALLESGVDLSGAGLLVVDEQHRFGVRQRAVLADKAGDAHLLVMSATPIPRTLTLILFGDLDLSVLDELPPGRQKVSTYRIGPDKRDRALAFVQKEVAAGGQAYFVCPLIEESEDGGRQAAVQYAQLVREKCPGLRVGLMHGRLSGAEKDAVMADFQAGRLDALVSTTVVEVGVDVPNASIMLIENAESFGLSQLHQLRGRVGRGQRPSHCILIQGGGGETARARLNALCHQSDGFQIAEEDLRLRGPGDFFGQRQHGLPDFKIADLAQDVGILQRAQQAAAALLQSDPDLSRPEHACAARRSAAMLNPKSGVLFN</sequence>
<comment type="catalytic activity">
    <reaction evidence="14 15">
        <text>ATP + H2O = ADP + phosphate + H(+)</text>
        <dbReference type="Rhea" id="RHEA:13065"/>
        <dbReference type="ChEBI" id="CHEBI:15377"/>
        <dbReference type="ChEBI" id="CHEBI:15378"/>
        <dbReference type="ChEBI" id="CHEBI:30616"/>
        <dbReference type="ChEBI" id="CHEBI:43474"/>
        <dbReference type="ChEBI" id="CHEBI:456216"/>
        <dbReference type="EC" id="5.6.2.4"/>
    </reaction>
</comment>
<dbReference type="NCBIfam" id="TIGR00643">
    <property type="entry name" value="recG"/>
    <property type="match status" value="1"/>
</dbReference>
<keyword evidence="10 15" id="KW-0234">DNA repair</keyword>
<evidence type="ECO:0000256" key="14">
    <source>
        <dbReference type="ARBA" id="ARBA00048988"/>
    </source>
</evidence>
<dbReference type="Pfam" id="PF00270">
    <property type="entry name" value="DEAD"/>
    <property type="match status" value="1"/>
</dbReference>
<comment type="function">
    <text evidence="15">Plays a critical role in recombination and DNA repair. Helps process Holliday junction intermediates to mature products by catalyzing branch migration. Has replication fork regression activity, unwinds stalled or blocked replication forks to make a HJ that can be resolved. Has a DNA unwinding activity characteristic of a DNA helicase with 3'-5' polarity.</text>
</comment>
<evidence type="ECO:0000256" key="12">
    <source>
        <dbReference type="ARBA" id="ARBA00034617"/>
    </source>
</evidence>
<dbReference type="PROSITE" id="PS51194">
    <property type="entry name" value="HELICASE_CTER"/>
    <property type="match status" value="1"/>
</dbReference>
<dbReference type="EC" id="5.6.2.4" evidence="13 15"/>
<keyword evidence="11" id="KW-0413">Isomerase</keyword>
<comment type="caution">
    <text evidence="18">The sequence shown here is derived from an EMBL/GenBank/DDBJ whole genome shotgun (WGS) entry which is preliminary data.</text>
</comment>
<evidence type="ECO:0000256" key="3">
    <source>
        <dbReference type="ARBA" id="ARBA00022741"/>
    </source>
</evidence>
<dbReference type="SUPFAM" id="SSF50249">
    <property type="entry name" value="Nucleic acid-binding proteins"/>
    <property type="match status" value="1"/>
</dbReference>
<dbReference type="NCBIfam" id="NF008168">
    <property type="entry name" value="PRK10917.2-2"/>
    <property type="match status" value="1"/>
</dbReference>
<organism evidence="18 19">
    <name type="scientific">Candidatus Ventrousia excrementavium</name>
    <dbReference type="NCBI Taxonomy" id="2840961"/>
    <lineage>
        <taxon>Bacteria</taxon>
        <taxon>Bacillati</taxon>
        <taxon>Bacillota</taxon>
        <taxon>Clostridia</taxon>
        <taxon>Eubacteriales</taxon>
        <taxon>Clostridiaceae</taxon>
        <taxon>Clostridiaceae incertae sedis</taxon>
        <taxon>Candidatus Ventrousia</taxon>
    </lineage>
</organism>
<dbReference type="GO" id="GO:0005524">
    <property type="term" value="F:ATP binding"/>
    <property type="evidence" value="ECO:0007669"/>
    <property type="project" value="UniProtKB-KW"/>
</dbReference>
<evidence type="ECO:0000313" key="18">
    <source>
        <dbReference type="EMBL" id="HIU44078.1"/>
    </source>
</evidence>
<evidence type="ECO:0000256" key="4">
    <source>
        <dbReference type="ARBA" id="ARBA00022763"/>
    </source>
</evidence>
<evidence type="ECO:0000256" key="11">
    <source>
        <dbReference type="ARBA" id="ARBA00023235"/>
    </source>
</evidence>
<dbReference type="InterPro" id="IPR045562">
    <property type="entry name" value="RecG_dom3_C"/>
</dbReference>
<dbReference type="InterPro" id="IPR011545">
    <property type="entry name" value="DEAD/DEAH_box_helicase_dom"/>
</dbReference>
<evidence type="ECO:0000256" key="8">
    <source>
        <dbReference type="ARBA" id="ARBA00023125"/>
    </source>
</evidence>
<evidence type="ECO:0000256" key="1">
    <source>
        <dbReference type="ARBA" id="ARBA00007504"/>
    </source>
</evidence>
<protein>
    <recommendedName>
        <fullName evidence="2 15">ATP-dependent DNA helicase RecG</fullName>
        <ecNumber evidence="13 15">5.6.2.4</ecNumber>
    </recommendedName>
</protein>
<dbReference type="Gene3D" id="2.40.50.140">
    <property type="entry name" value="Nucleic acid-binding proteins"/>
    <property type="match status" value="1"/>
</dbReference>
<dbReference type="SMART" id="SM00490">
    <property type="entry name" value="HELICc"/>
    <property type="match status" value="2"/>
</dbReference>
<evidence type="ECO:0000313" key="19">
    <source>
        <dbReference type="Proteomes" id="UP000824073"/>
    </source>
</evidence>
<dbReference type="InterPro" id="IPR047112">
    <property type="entry name" value="RecG/Mfd"/>
</dbReference>
<dbReference type="PANTHER" id="PTHR47964:SF1">
    <property type="entry name" value="ATP-DEPENDENT DNA HELICASE HOMOLOG RECG, CHLOROPLASTIC"/>
    <property type="match status" value="1"/>
</dbReference>
<dbReference type="GO" id="GO:0003677">
    <property type="term" value="F:DNA binding"/>
    <property type="evidence" value="ECO:0007669"/>
    <property type="project" value="UniProtKB-KW"/>
</dbReference>
<dbReference type="AlphaFoldDB" id="A0A9D1IV35"/>
<dbReference type="GO" id="GO:0006310">
    <property type="term" value="P:DNA recombination"/>
    <property type="evidence" value="ECO:0007669"/>
    <property type="project" value="UniProtKB-UniRule"/>
</dbReference>
<reference evidence="18" key="2">
    <citation type="journal article" date="2021" name="PeerJ">
        <title>Extensive microbial diversity within the chicken gut microbiome revealed by metagenomics and culture.</title>
        <authorList>
            <person name="Gilroy R."/>
            <person name="Ravi A."/>
            <person name="Getino M."/>
            <person name="Pursley I."/>
            <person name="Horton D.L."/>
            <person name="Alikhan N.F."/>
            <person name="Baker D."/>
            <person name="Gharbi K."/>
            <person name="Hall N."/>
            <person name="Watson M."/>
            <person name="Adriaenssens E.M."/>
            <person name="Foster-Nyarko E."/>
            <person name="Jarju S."/>
            <person name="Secka A."/>
            <person name="Antonio M."/>
            <person name="Oren A."/>
            <person name="Chaudhuri R.R."/>
            <person name="La Ragione R."/>
            <person name="Hildebrand F."/>
            <person name="Pallen M.J."/>
        </authorList>
    </citation>
    <scope>NUCLEOTIDE SEQUENCE</scope>
    <source>
        <strain evidence="18">CHK191-8634</strain>
    </source>
</reference>
<dbReference type="InterPro" id="IPR004609">
    <property type="entry name" value="ATP-dep_DNA_helicase_RecG"/>
</dbReference>
<evidence type="ECO:0000259" key="16">
    <source>
        <dbReference type="PROSITE" id="PS51192"/>
    </source>
</evidence>
<dbReference type="Pfam" id="PF17191">
    <property type="entry name" value="RecG_wedge"/>
    <property type="match status" value="1"/>
</dbReference>